<proteinExistence type="predicted"/>
<protein>
    <submittedName>
        <fullName evidence="2">Uncharacterized protein</fullName>
    </submittedName>
</protein>
<evidence type="ECO:0000313" key="3">
    <source>
        <dbReference type="Proteomes" id="UP000722485"/>
    </source>
</evidence>
<accession>A0A9P5L523</accession>
<comment type="caution">
    <text evidence="2">The sequence shown here is derived from an EMBL/GenBank/DDBJ whole genome shotgun (WGS) entry which is preliminary data.</text>
</comment>
<sequence>MGTTPQITQHCWQSKRPGRPRRGRPGQAQQAKYPAVACLARARARGGSVEIRRLCSTWNAGTALDRCQVEQPVAGGDRGCDLVSALTEIPGGYLSNSRSPWIAAWLGSERLASGRARTHTDLALGLFRGPSREHVVKHVVELRRRFGCAATRYDAARYDTGSATSDPATSETTSP</sequence>
<gene>
    <name evidence="2" type="ORF">G7Z17_g12921</name>
</gene>
<reference evidence="2" key="1">
    <citation type="submission" date="2020-03" db="EMBL/GenBank/DDBJ databases">
        <title>Draft Genome Sequence of Cylindrodendrum hubeiense.</title>
        <authorList>
            <person name="Buettner E."/>
            <person name="Kellner H."/>
        </authorList>
    </citation>
    <scope>NUCLEOTIDE SEQUENCE</scope>
    <source>
        <strain evidence="2">IHI 201604</strain>
    </source>
</reference>
<evidence type="ECO:0000256" key="1">
    <source>
        <dbReference type="SAM" id="MobiDB-lite"/>
    </source>
</evidence>
<evidence type="ECO:0000313" key="2">
    <source>
        <dbReference type="EMBL" id="KAF7537087.1"/>
    </source>
</evidence>
<feature type="compositionally biased region" description="Polar residues" evidence="1">
    <location>
        <begin position="1"/>
        <end position="12"/>
    </location>
</feature>
<dbReference type="Proteomes" id="UP000722485">
    <property type="component" value="Unassembled WGS sequence"/>
</dbReference>
<name>A0A9P5L523_9HYPO</name>
<organism evidence="2 3">
    <name type="scientific">Cylindrodendrum hubeiense</name>
    <dbReference type="NCBI Taxonomy" id="595255"/>
    <lineage>
        <taxon>Eukaryota</taxon>
        <taxon>Fungi</taxon>
        <taxon>Dikarya</taxon>
        <taxon>Ascomycota</taxon>
        <taxon>Pezizomycotina</taxon>
        <taxon>Sordariomycetes</taxon>
        <taxon>Hypocreomycetidae</taxon>
        <taxon>Hypocreales</taxon>
        <taxon>Nectriaceae</taxon>
        <taxon>Cylindrodendrum</taxon>
    </lineage>
</organism>
<feature type="region of interest" description="Disordered" evidence="1">
    <location>
        <begin position="1"/>
        <end position="30"/>
    </location>
</feature>
<dbReference type="AlphaFoldDB" id="A0A9P5L523"/>
<dbReference type="EMBL" id="JAANBB010000648">
    <property type="protein sequence ID" value="KAF7537087.1"/>
    <property type="molecule type" value="Genomic_DNA"/>
</dbReference>
<keyword evidence="3" id="KW-1185">Reference proteome</keyword>